<protein>
    <submittedName>
        <fullName evidence="2">Uncharacterized protein</fullName>
    </submittedName>
</protein>
<dbReference type="Gramene" id="QL10p032161:mrna">
    <property type="protein sequence ID" value="QL10p032161:mrna"/>
    <property type="gene ID" value="QL10p032161"/>
</dbReference>
<evidence type="ECO:0000256" key="1">
    <source>
        <dbReference type="SAM" id="SignalP"/>
    </source>
</evidence>
<dbReference type="Gene3D" id="3.10.310.30">
    <property type="match status" value="1"/>
</dbReference>
<dbReference type="InParanoid" id="A0A7N2MRG0"/>
<dbReference type="PANTHER" id="PTHR46922:SF4">
    <property type="entry name" value="DHHA1 DOMAIN PROTEIN"/>
    <property type="match status" value="1"/>
</dbReference>
<dbReference type="InterPro" id="IPR038763">
    <property type="entry name" value="DHH_sf"/>
</dbReference>
<accession>A0A7N2MRG0</accession>
<dbReference type="EnsemblPlants" id="QL10p032161:mrna">
    <property type="protein sequence ID" value="QL10p032161:mrna"/>
    <property type="gene ID" value="QL10p032161"/>
</dbReference>
<dbReference type="EMBL" id="LRBV02000010">
    <property type="status" value="NOT_ANNOTATED_CDS"/>
    <property type="molecule type" value="Genomic_DNA"/>
</dbReference>
<dbReference type="AlphaFoldDB" id="A0A7N2MRG0"/>
<dbReference type="PANTHER" id="PTHR46922">
    <property type="entry name" value="DHHA1 DOMAIN PROTEIN"/>
    <property type="match status" value="1"/>
</dbReference>
<dbReference type="SUPFAM" id="SSF64182">
    <property type="entry name" value="DHH phosphoesterases"/>
    <property type="match status" value="1"/>
</dbReference>
<dbReference type="Proteomes" id="UP000594261">
    <property type="component" value="Chromosome 10"/>
</dbReference>
<feature type="signal peptide" evidence="1">
    <location>
        <begin position="1"/>
        <end position="21"/>
    </location>
</feature>
<organism evidence="2 3">
    <name type="scientific">Quercus lobata</name>
    <name type="common">Valley oak</name>
    <dbReference type="NCBI Taxonomy" id="97700"/>
    <lineage>
        <taxon>Eukaryota</taxon>
        <taxon>Viridiplantae</taxon>
        <taxon>Streptophyta</taxon>
        <taxon>Embryophyta</taxon>
        <taxon>Tracheophyta</taxon>
        <taxon>Spermatophyta</taxon>
        <taxon>Magnoliopsida</taxon>
        <taxon>eudicotyledons</taxon>
        <taxon>Gunneridae</taxon>
        <taxon>Pentapetalae</taxon>
        <taxon>rosids</taxon>
        <taxon>fabids</taxon>
        <taxon>Fagales</taxon>
        <taxon>Fagaceae</taxon>
        <taxon>Quercus</taxon>
    </lineage>
</organism>
<reference evidence="2" key="2">
    <citation type="submission" date="2021-01" db="UniProtKB">
        <authorList>
            <consortium name="EnsemblPlants"/>
        </authorList>
    </citation>
    <scope>IDENTIFICATION</scope>
</reference>
<reference evidence="2 3" key="1">
    <citation type="journal article" date="2016" name="G3 (Bethesda)">
        <title>First Draft Assembly and Annotation of the Genome of a California Endemic Oak Quercus lobata Nee (Fagaceae).</title>
        <authorList>
            <person name="Sork V.L."/>
            <person name="Fitz-Gibbon S.T."/>
            <person name="Puiu D."/>
            <person name="Crepeau M."/>
            <person name="Gugger P.F."/>
            <person name="Sherman R."/>
            <person name="Stevens K."/>
            <person name="Langley C.H."/>
            <person name="Pellegrini M."/>
            <person name="Salzberg S.L."/>
        </authorList>
    </citation>
    <scope>NUCLEOTIDE SEQUENCE [LARGE SCALE GENOMIC DNA]</scope>
    <source>
        <strain evidence="2 3">cv. SW786</strain>
    </source>
</reference>
<evidence type="ECO:0000313" key="3">
    <source>
        <dbReference type="Proteomes" id="UP000594261"/>
    </source>
</evidence>
<sequence>MRMVVCKNGILLVMGIGAVVYRVPELENDQLLKISLRSVDGEDTTPISQEFGGGGHQNASSFLLSFAEFEQWKVCGNA</sequence>
<evidence type="ECO:0000313" key="2">
    <source>
        <dbReference type="EnsemblPlants" id="QL10p032161:mrna"/>
    </source>
</evidence>
<keyword evidence="3" id="KW-1185">Reference proteome</keyword>
<proteinExistence type="predicted"/>
<name>A0A7N2MRG0_QUELO</name>
<feature type="chain" id="PRO_5029560849" evidence="1">
    <location>
        <begin position="22"/>
        <end position="78"/>
    </location>
</feature>
<keyword evidence="1" id="KW-0732">Signal</keyword>